<gene>
    <name evidence="7" type="primary">xseA_4</name>
    <name evidence="7" type="ORF">GALL_179140</name>
</gene>
<dbReference type="InterPro" id="IPR025824">
    <property type="entry name" value="OB-fold_nuc-bd_dom"/>
</dbReference>
<keyword evidence="3 7" id="KW-0378">Hydrolase</keyword>
<reference evidence="7" key="1">
    <citation type="submission" date="2016-10" db="EMBL/GenBank/DDBJ databases">
        <title>Sequence of Gallionella enrichment culture.</title>
        <authorList>
            <person name="Poehlein A."/>
            <person name="Muehling M."/>
            <person name="Daniel R."/>
        </authorList>
    </citation>
    <scope>NUCLEOTIDE SEQUENCE</scope>
</reference>
<dbReference type="GO" id="GO:0009318">
    <property type="term" value="C:exodeoxyribonuclease VII complex"/>
    <property type="evidence" value="ECO:0007669"/>
    <property type="project" value="InterPro"/>
</dbReference>
<dbReference type="HAMAP" id="MF_00378">
    <property type="entry name" value="Exonuc_7_L"/>
    <property type="match status" value="1"/>
</dbReference>
<protein>
    <submittedName>
        <fullName evidence="7">Exodeoxyribonuclease 7 large subunit</fullName>
        <ecNumber evidence="7">3.1.11.6</ecNumber>
    </submittedName>
</protein>
<proteinExistence type="inferred from homology"/>
<dbReference type="CDD" id="cd04489">
    <property type="entry name" value="ExoVII_LU_OBF"/>
    <property type="match status" value="1"/>
</dbReference>
<dbReference type="PANTHER" id="PTHR30008">
    <property type="entry name" value="EXODEOXYRIBONUCLEASE 7 LARGE SUBUNIT"/>
    <property type="match status" value="1"/>
</dbReference>
<evidence type="ECO:0000256" key="1">
    <source>
        <dbReference type="ARBA" id="ARBA00022490"/>
    </source>
</evidence>
<keyword evidence="4" id="KW-0269">Exonuclease</keyword>
<dbReference type="EMBL" id="MLJW01000099">
    <property type="protein sequence ID" value="OIR00093.1"/>
    <property type="molecule type" value="Genomic_DNA"/>
</dbReference>
<evidence type="ECO:0000256" key="3">
    <source>
        <dbReference type="ARBA" id="ARBA00022801"/>
    </source>
</evidence>
<dbReference type="InterPro" id="IPR003753">
    <property type="entry name" value="Exonuc_VII_L"/>
</dbReference>
<dbReference type="PANTHER" id="PTHR30008:SF0">
    <property type="entry name" value="EXODEOXYRIBONUCLEASE 7 LARGE SUBUNIT"/>
    <property type="match status" value="1"/>
</dbReference>
<organism evidence="7">
    <name type="scientific">mine drainage metagenome</name>
    <dbReference type="NCBI Taxonomy" id="410659"/>
    <lineage>
        <taxon>unclassified sequences</taxon>
        <taxon>metagenomes</taxon>
        <taxon>ecological metagenomes</taxon>
    </lineage>
</organism>
<keyword evidence="2" id="KW-0540">Nuclease</keyword>
<dbReference type="GO" id="GO:0003676">
    <property type="term" value="F:nucleic acid binding"/>
    <property type="evidence" value="ECO:0007669"/>
    <property type="project" value="InterPro"/>
</dbReference>
<feature type="domain" description="Exonuclease VII large subunit C-terminal" evidence="5">
    <location>
        <begin position="135"/>
        <end position="348"/>
    </location>
</feature>
<dbReference type="AlphaFoldDB" id="A0A1J5S781"/>
<accession>A0A1J5S781</accession>
<feature type="domain" description="OB-fold nucleic acid binding" evidence="6">
    <location>
        <begin position="19"/>
        <end position="110"/>
    </location>
</feature>
<evidence type="ECO:0000256" key="2">
    <source>
        <dbReference type="ARBA" id="ARBA00022722"/>
    </source>
</evidence>
<dbReference type="SUPFAM" id="SSF56796">
    <property type="entry name" value="Dehydroquinate synthase-like"/>
    <property type="match status" value="1"/>
</dbReference>
<keyword evidence="1" id="KW-0963">Cytoplasm</keyword>
<evidence type="ECO:0000256" key="4">
    <source>
        <dbReference type="ARBA" id="ARBA00022839"/>
    </source>
</evidence>
<evidence type="ECO:0000259" key="5">
    <source>
        <dbReference type="Pfam" id="PF02601"/>
    </source>
</evidence>
<name>A0A1J5S781_9ZZZZ</name>
<comment type="caution">
    <text evidence="7">The sequence shown here is derived from an EMBL/GenBank/DDBJ whole genome shotgun (WGS) entry which is preliminary data.</text>
</comment>
<dbReference type="NCBIfam" id="TIGR00237">
    <property type="entry name" value="xseA"/>
    <property type="match status" value="1"/>
</dbReference>
<evidence type="ECO:0000313" key="7">
    <source>
        <dbReference type="EMBL" id="OIR00093.1"/>
    </source>
</evidence>
<dbReference type="Pfam" id="PF13742">
    <property type="entry name" value="tRNA_anti_2"/>
    <property type="match status" value="1"/>
</dbReference>
<dbReference type="InterPro" id="IPR020579">
    <property type="entry name" value="Exonuc_VII_lsu_C"/>
</dbReference>
<dbReference type="Pfam" id="PF02601">
    <property type="entry name" value="Exonuc_VII_L"/>
    <property type="match status" value="1"/>
</dbReference>
<dbReference type="GO" id="GO:0006308">
    <property type="term" value="P:DNA catabolic process"/>
    <property type="evidence" value="ECO:0007669"/>
    <property type="project" value="InterPro"/>
</dbReference>
<dbReference type="GO" id="GO:0008855">
    <property type="term" value="F:exodeoxyribonuclease VII activity"/>
    <property type="evidence" value="ECO:0007669"/>
    <property type="project" value="UniProtKB-EC"/>
</dbReference>
<dbReference type="EC" id="3.1.11.6" evidence="7"/>
<sequence>MADLTTNLTNASTTNKRVMTVTELNRLARNVLEQSFPLFWVSGEVSNLTRAASGHWYFSLKDAGAQVRCVMFKGRNSYLDWTPKEGDKVEARSTVTLYEARGDFQLTVEFLQRAGLGALFEAFEKLKAKLQQAGLFDAALKKTLPRHPKKIGIVTSPDAAALRDVLTTLRRRMPSIPIVIYPTPVQGRDAADLIAHAIDTASQRAECDVLIICRGGGSIEDLWQFNEEIVARAIAKCTIPTISGVGHETDFTIADFVADVRAATPTAAAELATPSREALLNALNQVKLHLAKNMQYYLSQRAQTLDYLARRLISPLQQLEQQKAQLAQIIYRLSVCMQQQLHFKQQNLLRLSQNLHHLNPQAVLTRGYAFVQDQSGSIINSSLQLQRGDAVTLTFGVGSADATINKTSLL</sequence>
<evidence type="ECO:0000259" key="6">
    <source>
        <dbReference type="Pfam" id="PF13742"/>
    </source>
</evidence>